<evidence type="ECO:0000256" key="7">
    <source>
        <dbReference type="ARBA" id="ARBA00022824"/>
    </source>
</evidence>
<name>A0A073IX20_9RHOB</name>
<dbReference type="GO" id="GO:0015012">
    <property type="term" value="P:heparan sulfate proteoglycan biosynthetic process"/>
    <property type="evidence" value="ECO:0007669"/>
    <property type="project" value="TreeGrafter"/>
</dbReference>
<keyword evidence="6" id="KW-0479">Metal-binding</keyword>
<sequence>MAKIAYILLCHKDPDAIIKQAERLTAAGDYMAIHFDASASVEHFRTIRAALDDNPNVVFAHKRIKCGWGEWSLVQATLYAVESAVKAFPRATHFYMLSGDCMAIKSAEYTHQFLDDNDADFIESFDYFESDWIKTGMKEERLIYRHFFNERRQKWLFYTSYHLQKRFGLTREIPGDIQVQIGSQWWCLRRRTVEWVLEFTKKRRDVMRFFRTTWIPDETFFQTIVRHVVPEKEIRTRTLTFLMFTDYGMPVVFYDDHYDLLLSQDFLFARKISPEARDLKRRLGLLYAAEGVHFQISNEGRSLFKFLSGRGRIGRRFATRFWETESTLGRERELMIVICKKWHVAKRVLERIRQVTNVPAIEYLFNEEDTPLPDLGGIQKTLGKRTRHRRALMRMLFDYYETDRLIVCMDPGELDLLQDFAGDRSITRMLEIQCKFSDDYLIGHAMRVGLAGEQTSAETLERLLPTIRNDMVFESDRIRDAEFENMSRMREGAPVDQNARALATFLSIGEDKGREIANADYLFAD</sequence>
<dbReference type="PANTHER" id="PTHR46025:SF3">
    <property type="entry name" value="XYLOSYLTRANSFERASE OXT"/>
    <property type="match status" value="1"/>
</dbReference>
<evidence type="ECO:0000256" key="11">
    <source>
        <dbReference type="ARBA" id="ARBA00023136"/>
    </source>
</evidence>
<evidence type="ECO:0000256" key="10">
    <source>
        <dbReference type="ARBA" id="ARBA00023034"/>
    </source>
</evidence>
<dbReference type="InterPro" id="IPR045972">
    <property type="entry name" value="DUF5928"/>
</dbReference>
<dbReference type="Pfam" id="PF19350">
    <property type="entry name" value="DUF5928"/>
    <property type="match status" value="1"/>
</dbReference>
<keyword evidence="3" id="KW-0328">Glycosyltransferase</keyword>
<evidence type="ECO:0000259" key="15">
    <source>
        <dbReference type="Pfam" id="PF19350"/>
    </source>
</evidence>
<organism evidence="16 17">
    <name type="scientific">Pseudosulfitobacter pseudonitzschiae</name>
    <dbReference type="NCBI Taxonomy" id="1402135"/>
    <lineage>
        <taxon>Bacteria</taxon>
        <taxon>Pseudomonadati</taxon>
        <taxon>Pseudomonadota</taxon>
        <taxon>Alphaproteobacteria</taxon>
        <taxon>Rhodobacterales</taxon>
        <taxon>Roseobacteraceae</taxon>
        <taxon>Pseudosulfitobacter</taxon>
    </lineage>
</organism>
<protein>
    <recommendedName>
        <fullName evidence="14">Peptide O-xylosyltransferase</fullName>
    </recommendedName>
</protein>
<keyword evidence="17" id="KW-1185">Reference proteome</keyword>
<evidence type="ECO:0000313" key="17">
    <source>
        <dbReference type="Proteomes" id="UP000027746"/>
    </source>
</evidence>
<dbReference type="InterPro" id="IPR003406">
    <property type="entry name" value="Glyco_trans_14"/>
</dbReference>
<dbReference type="GeneID" id="68868477"/>
<evidence type="ECO:0000256" key="12">
    <source>
        <dbReference type="ARBA" id="ARBA00023157"/>
    </source>
</evidence>
<gene>
    <name evidence="16" type="ORF">SUH3_24275</name>
</gene>
<keyword evidence="7" id="KW-0256">Endoplasmic reticulum</keyword>
<dbReference type="OrthoDB" id="7943907at2"/>
<evidence type="ECO:0000256" key="9">
    <source>
        <dbReference type="ARBA" id="ARBA00022989"/>
    </source>
</evidence>
<evidence type="ECO:0000256" key="8">
    <source>
        <dbReference type="ARBA" id="ARBA00022968"/>
    </source>
</evidence>
<evidence type="ECO:0000256" key="4">
    <source>
        <dbReference type="ARBA" id="ARBA00022679"/>
    </source>
</evidence>
<dbReference type="GO" id="GO:0050650">
    <property type="term" value="P:chondroitin sulfate proteoglycan biosynthetic process"/>
    <property type="evidence" value="ECO:0007669"/>
    <property type="project" value="TreeGrafter"/>
</dbReference>
<reference evidence="16 17" key="1">
    <citation type="submission" date="2014-01" db="EMBL/GenBank/DDBJ databases">
        <title>Sulfitobacter sp. H3 (MCCC 1A00686) Genome Sequencing.</title>
        <authorList>
            <person name="Lai Q."/>
            <person name="Hong Z."/>
        </authorList>
    </citation>
    <scope>NUCLEOTIDE SEQUENCE [LARGE SCALE GENOMIC DNA]</scope>
    <source>
        <strain evidence="16 17">H3</strain>
    </source>
</reference>
<keyword evidence="11" id="KW-0472">Membrane</keyword>
<dbReference type="GO" id="GO:0016020">
    <property type="term" value="C:membrane"/>
    <property type="evidence" value="ECO:0007669"/>
    <property type="project" value="InterPro"/>
</dbReference>
<dbReference type="EMBL" id="JAMD01000009">
    <property type="protein sequence ID" value="KEJ94898.1"/>
    <property type="molecule type" value="Genomic_DNA"/>
</dbReference>
<keyword evidence="4 16" id="KW-0808">Transferase</keyword>
<keyword evidence="10" id="KW-0333">Golgi apparatus</keyword>
<evidence type="ECO:0000313" key="16">
    <source>
        <dbReference type="EMBL" id="KEJ94898.1"/>
    </source>
</evidence>
<feature type="domain" description="DUF5928" evidence="15">
    <location>
        <begin position="270"/>
        <end position="525"/>
    </location>
</feature>
<dbReference type="GO" id="GO:0030158">
    <property type="term" value="F:protein xylosyltransferase activity"/>
    <property type="evidence" value="ECO:0007669"/>
    <property type="project" value="InterPro"/>
</dbReference>
<keyword evidence="13" id="KW-0325">Glycoprotein</keyword>
<keyword evidence="5" id="KW-0812">Transmembrane</keyword>
<evidence type="ECO:0000256" key="5">
    <source>
        <dbReference type="ARBA" id="ARBA00022692"/>
    </source>
</evidence>
<dbReference type="GO" id="GO:0046872">
    <property type="term" value="F:metal ion binding"/>
    <property type="evidence" value="ECO:0007669"/>
    <property type="project" value="UniProtKB-KW"/>
</dbReference>
<accession>A0A073IX20</accession>
<comment type="subcellular location">
    <subcellularLocation>
        <location evidence="2">Endoplasmic reticulum membrane</location>
        <topology evidence="2">Single-pass type II membrane protein</topology>
    </subcellularLocation>
    <subcellularLocation>
        <location evidence="1">Golgi apparatus membrane</location>
        <topology evidence="1">Single-pass type II membrane protein</topology>
    </subcellularLocation>
</comment>
<dbReference type="RefSeq" id="WP_037928408.1">
    <property type="nucleotide sequence ID" value="NZ_CP054599.1"/>
</dbReference>
<keyword evidence="12" id="KW-1015">Disulfide bond</keyword>
<evidence type="ECO:0000256" key="6">
    <source>
        <dbReference type="ARBA" id="ARBA00022723"/>
    </source>
</evidence>
<dbReference type="InterPro" id="IPR043538">
    <property type="entry name" value="XYLT"/>
</dbReference>
<dbReference type="Proteomes" id="UP000027746">
    <property type="component" value="Unassembled WGS sequence"/>
</dbReference>
<evidence type="ECO:0000256" key="13">
    <source>
        <dbReference type="ARBA" id="ARBA00023180"/>
    </source>
</evidence>
<evidence type="ECO:0000256" key="1">
    <source>
        <dbReference type="ARBA" id="ARBA00004323"/>
    </source>
</evidence>
<evidence type="ECO:0000256" key="2">
    <source>
        <dbReference type="ARBA" id="ARBA00004648"/>
    </source>
</evidence>
<keyword evidence="9" id="KW-1133">Transmembrane helix</keyword>
<dbReference type="Pfam" id="PF02485">
    <property type="entry name" value="Branch"/>
    <property type="match status" value="1"/>
</dbReference>
<comment type="caution">
    <text evidence="16">The sequence shown here is derived from an EMBL/GenBank/DDBJ whole genome shotgun (WGS) entry which is preliminary data.</text>
</comment>
<evidence type="ECO:0000256" key="14">
    <source>
        <dbReference type="ARBA" id="ARBA00042865"/>
    </source>
</evidence>
<keyword evidence="8" id="KW-0735">Signal-anchor</keyword>
<dbReference type="AlphaFoldDB" id="A0A073IX20"/>
<proteinExistence type="predicted"/>
<evidence type="ECO:0000256" key="3">
    <source>
        <dbReference type="ARBA" id="ARBA00022676"/>
    </source>
</evidence>
<dbReference type="PANTHER" id="PTHR46025">
    <property type="entry name" value="XYLOSYLTRANSFERASE OXT"/>
    <property type="match status" value="1"/>
</dbReference>